<proteinExistence type="predicted"/>
<evidence type="ECO:0000313" key="4">
    <source>
        <dbReference type="EMBL" id="RMC31315.1"/>
    </source>
</evidence>
<dbReference type="PANTHER" id="PTHR43800">
    <property type="entry name" value="PEPTIDYL-LYSINE N-ACETYLTRANSFERASE YJAB"/>
    <property type="match status" value="1"/>
</dbReference>
<dbReference type="GO" id="GO:0016747">
    <property type="term" value="F:acyltransferase activity, transferring groups other than amino-acyl groups"/>
    <property type="evidence" value="ECO:0007669"/>
    <property type="project" value="InterPro"/>
</dbReference>
<evidence type="ECO:0000313" key="5">
    <source>
        <dbReference type="Proteomes" id="UP000273516"/>
    </source>
</evidence>
<feature type="domain" description="N-acetyltransferase" evidence="3">
    <location>
        <begin position="2"/>
        <end position="165"/>
    </location>
</feature>
<dbReference type="PROSITE" id="PS51186">
    <property type="entry name" value="GNAT"/>
    <property type="match status" value="1"/>
</dbReference>
<dbReference type="Gene3D" id="3.40.630.30">
    <property type="match status" value="1"/>
</dbReference>
<accession>A0A3M0M1L4</accession>
<dbReference type="Pfam" id="PF00583">
    <property type="entry name" value="Acetyltransf_1"/>
    <property type="match status" value="1"/>
</dbReference>
<dbReference type="PANTHER" id="PTHR43800:SF1">
    <property type="entry name" value="PEPTIDYL-LYSINE N-ACETYLTRANSFERASE YJAB"/>
    <property type="match status" value="1"/>
</dbReference>
<dbReference type="InterPro" id="IPR000182">
    <property type="entry name" value="GNAT_dom"/>
</dbReference>
<dbReference type="RefSeq" id="WP_122114218.1">
    <property type="nucleotide sequence ID" value="NZ_QOKZ01000012.1"/>
</dbReference>
<dbReference type="AlphaFoldDB" id="A0A3M0M1L4"/>
<comment type="caution">
    <text evidence="4">The sequence shown here is derived from an EMBL/GenBank/DDBJ whole genome shotgun (WGS) entry which is preliminary data.</text>
</comment>
<dbReference type="EMBL" id="QOKZ01000012">
    <property type="protein sequence ID" value="RMC31315.1"/>
    <property type="molecule type" value="Genomic_DNA"/>
</dbReference>
<evidence type="ECO:0000259" key="3">
    <source>
        <dbReference type="PROSITE" id="PS51186"/>
    </source>
</evidence>
<dbReference type="CDD" id="cd04301">
    <property type="entry name" value="NAT_SF"/>
    <property type="match status" value="1"/>
</dbReference>
<dbReference type="Proteomes" id="UP000273516">
    <property type="component" value="Unassembled WGS sequence"/>
</dbReference>
<keyword evidence="1 4" id="KW-0808">Transferase</keyword>
<organism evidence="4 5">
    <name type="scientific">Paracoccus alkanivorans</name>
    <dbReference type="NCBI Taxonomy" id="2116655"/>
    <lineage>
        <taxon>Bacteria</taxon>
        <taxon>Pseudomonadati</taxon>
        <taxon>Pseudomonadota</taxon>
        <taxon>Alphaproteobacteria</taxon>
        <taxon>Rhodobacterales</taxon>
        <taxon>Paracoccaceae</taxon>
        <taxon>Paracoccus</taxon>
    </lineage>
</organism>
<dbReference type="OrthoDB" id="572496at2"/>
<gene>
    <name evidence="4" type="ORF">C9E81_20460</name>
</gene>
<protein>
    <submittedName>
        <fullName evidence="4">GNAT family N-acetyltransferase</fullName>
    </submittedName>
</protein>
<sequence length="170" mass="18990">MTNIRPANACDIRLLPEIERSSGEIFRQWPGLEWIADDEVQSEERHSAMITGGLALVAEVQGFGIAAFVNGQVTPDAFHIWQMAVHRDRQGHGIGRKLIEAVQRSAVDLGINALTLTTFREVPWNEPYYQRLGFITLDSKELCPRLRAILVAEGQAGLPMALRCAMRKPL</sequence>
<evidence type="ECO:0000256" key="1">
    <source>
        <dbReference type="ARBA" id="ARBA00022679"/>
    </source>
</evidence>
<reference evidence="4 5" key="1">
    <citation type="submission" date="2018-07" db="EMBL/GenBank/DDBJ databases">
        <authorList>
            <person name="Zhang Y."/>
            <person name="Wang L."/>
            <person name="Ma S."/>
        </authorList>
    </citation>
    <scope>NUCLEOTIDE SEQUENCE [LARGE SCALE GENOMIC DNA]</scope>
    <source>
        <strain evidence="4 5">4-2</strain>
    </source>
</reference>
<evidence type="ECO:0000256" key="2">
    <source>
        <dbReference type="ARBA" id="ARBA00023315"/>
    </source>
</evidence>
<name>A0A3M0M1L4_9RHOB</name>
<dbReference type="InterPro" id="IPR016181">
    <property type="entry name" value="Acyl_CoA_acyltransferase"/>
</dbReference>
<keyword evidence="5" id="KW-1185">Reference proteome</keyword>
<keyword evidence="2" id="KW-0012">Acyltransferase</keyword>
<dbReference type="SUPFAM" id="SSF55729">
    <property type="entry name" value="Acyl-CoA N-acyltransferases (Nat)"/>
    <property type="match status" value="1"/>
</dbReference>